<comment type="subunit">
    <text evidence="2 6">Heterotrimer of A, B and C subunits.</text>
</comment>
<organism evidence="7 8">
    <name type="scientific">Butyricicoccus pullicaecorum</name>
    <dbReference type="NCBI Taxonomy" id="501571"/>
    <lineage>
        <taxon>Bacteria</taxon>
        <taxon>Bacillati</taxon>
        <taxon>Bacillota</taxon>
        <taxon>Clostridia</taxon>
        <taxon>Eubacteriales</taxon>
        <taxon>Butyricicoccaceae</taxon>
        <taxon>Butyricicoccus</taxon>
    </lineage>
</organism>
<dbReference type="SUPFAM" id="SSF141000">
    <property type="entry name" value="Glu-tRNAGln amidotransferase C subunit"/>
    <property type="match status" value="1"/>
</dbReference>
<evidence type="ECO:0000256" key="5">
    <source>
        <dbReference type="ARBA" id="ARBA00047913"/>
    </source>
</evidence>
<dbReference type="GO" id="GO:0050566">
    <property type="term" value="F:asparaginyl-tRNA synthase (glutamine-hydrolyzing) activity"/>
    <property type="evidence" value="ECO:0007669"/>
    <property type="project" value="RHEA"/>
</dbReference>
<dbReference type="Gene3D" id="1.10.20.60">
    <property type="entry name" value="Glu-tRNAGln amidotransferase C subunit, N-terminal domain"/>
    <property type="match status" value="1"/>
</dbReference>
<evidence type="ECO:0000256" key="2">
    <source>
        <dbReference type="ARBA" id="ARBA00011123"/>
    </source>
</evidence>
<sequence length="95" mass="10643">MAITRQEIEHIAVLARLEMSGERFDHLAGDMQNIVGMVDKLQQLDLGDITDVINTERKNALREDVVEQDYTPEELIEPNAPDFQAGGVAVPRIVE</sequence>
<reference evidence="8" key="1">
    <citation type="submission" date="2017-04" db="EMBL/GenBank/DDBJ databases">
        <title>Function of individual gut microbiota members based on whole genome sequencing of pure cultures obtained from chicken caecum.</title>
        <authorList>
            <person name="Medvecky M."/>
            <person name="Cejkova D."/>
            <person name="Polansky O."/>
            <person name="Karasova D."/>
            <person name="Kubasova T."/>
            <person name="Cizek A."/>
            <person name="Rychlik I."/>
        </authorList>
    </citation>
    <scope>NUCLEOTIDE SEQUENCE [LARGE SCALE GENOMIC DNA]</scope>
    <source>
        <strain evidence="8">An180</strain>
    </source>
</reference>
<dbReference type="GO" id="GO:0006412">
    <property type="term" value="P:translation"/>
    <property type="evidence" value="ECO:0007669"/>
    <property type="project" value="UniProtKB-UniRule"/>
</dbReference>
<evidence type="ECO:0000313" key="8">
    <source>
        <dbReference type="Proteomes" id="UP000195897"/>
    </source>
</evidence>
<evidence type="ECO:0000256" key="6">
    <source>
        <dbReference type="HAMAP-Rule" id="MF_00122"/>
    </source>
</evidence>
<name>A0A1Y4L5Z6_9FIRM</name>
<dbReference type="Pfam" id="PF02686">
    <property type="entry name" value="GatC"/>
    <property type="match status" value="1"/>
</dbReference>
<proteinExistence type="inferred from homology"/>
<comment type="similarity">
    <text evidence="1 6">Belongs to the GatC family.</text>
</comment>
<dbReference type="HAMAP" id="MF_00122">
    <property type="entry name" value="GatC"/>
    <property type="match status" value="1"/>
</dbReference>
<evidence type="ECO:0000313" key="7">
    <source>
        <dbReference type="EMBL" id="OUP52185.1"/>
    </source>
</evidence>
<dbReference type="GO" id="GO:0016740">
    <property type="term" value="F:transferase activity"/>
    <property type="evidence" value="ECO:0007669"/>
    <property type="project" value="UniProtKB-KW"/>
</dbReference>
<dbReference type="Proteomes" id="UP000195897">
    <property type="component" value="Unassembled WGS sequence"/>
</dbReference>
<keyword evidence="6" id="KW-0436">Ligase</keyword>
<evidence type="ECO:0000256" key="3">
    <source>
        <dbReference type="ARBA" id="ARBA00024799"/>
    </source>
</evidence>
<dbReference type="InterPro" id="IPR036113">
    <property type="entry name" value="Asp/Glu-ADT_sf_sub_c"/>
</dbReference>
<keyword evidence="6" id="KW-0648">Protein biosynthesis</keyword>
<evidence type="ECO:0000256" key="4">
    <source>
        <dbReference type="ARBA" id="ARBA00047380"/>
    </source>
</evidence>
<comment type="function">
    <text evidence="3 6">Allows the formation of correctly charged Asn-tRNA(Asn) or Gln-tRNA(Gln) through the transamidation of misacylated Asp-tRNA(Asn) or Glu-tRNA(Gln) in organisms which lack either or both of asparaginyl-tRNA or glutaminyl-tRNA synthetases. The reaction takes place in the presence of glutamine and ATP through an activated phospho-Asp-tRNA(Asn) or phospho-Glu-tRNA(Gln).</text>
</comment>
<dbReference type="EC" id="6.3.5.-" evidence="6"/>
<keyword evidence="6" id="KW-0547">Nucleotide-binding</keyword>
<gene>
    <name evidence="6" type="primary">gatC</name>
    <name evidence="7" type="ORF">B5F17_10225</name>
</gene>
<accession>A0A1Y4L5Z6</accession>
<dbReference type="AlphaFoldDB" id="A0A1Y4L5Z6"/>
<dbReference type="GO" id="GO:0050567">
    <property type="term" value="F:glutaminyl-tRNA synthase (glutamine-hydrolyzing) activity"/>
    <property type="evidence" value="ECO:0007669"/>
    <property type="project" value="UniProtKB-UniRule"/>
</dbReference>
<dbReference type="NCBIfam" id="TIGR00135">
    <property type="entry name" value="gatC"/>
    <property type="match status" value="1"/>
</dbReference>
<dbReference type="EMBL" id="NFKK01000012">
    <property type="protein sequence ID" value="OUP52185.1"/>
    <property type="molecule type" value="Genomic_DNA"/>
</dbReference>
<dbReference type="GO" id="GO:0005524">
    <property type="term" value="F:ATP binding"/>
    <property type="evidence" value="ECO:0007669"/>
    <property type="project" value="UniProtKB-KW"/>
</dbReference>
<dbReference type="InterPro" id="IPR003837">
    <property type="entry name" value="GatC"/>
</dbReference>
<keyword evidence="6" id="KW-0067">ATP-binding</keyword>
<comment type="caution">
    <text evidence="7">The sequence shown here is derived from an EMBL/GenBank/DDBJ whole genome shotgun (WGS) entry which is preliminary data.</text>
</comment>
<evidence type="ECO:0000256" key="1">
    <source>
        <dbReference type="ARBA" id="ARBA00010757"/>
    </source>
</evidence>
<keyword evidence="7" id="KW-0808">Transferase</keyword>
<dbReference type="GO" id="GO:0006450">
    <property type="term" value="P:regulation of translational fidelity"/>
    <property type="evidence" value="ECO:0007669"/>
    <property type="project" value="InterPro"/>
</dbReference>
<dbReference type="RefSeq" id="WP_087373585.1">
    <property type="nucleotide sequence ID" value="NZ_NFKK01000012.1"/>
</dbReference>
<comment type="catalytic activity">
    <reaction evidence="5 6">
        <text>L-glutamyl-tRNA(Gln) + L-glutamine + ATP + H2O = L-glutaminyl-tRNA(Gln) + L-glutamate + ADP + phosphate + H(+)</text>
        <dbReference type="Rhea" id="RHEA:17521"/>
        <dbReference type="Rhea" id="RHEA-COMP:9681"/>
        <dbReference type="Rhea" id="RHEA-COMP:9684"/>
        <dbReference type="ChEBI" id="CHEBI:15377"/>
        <dbReference type="ChEBI" id="CHEBI:15378"/>
        <dbReference type="ChEBI" id="CHEBI:29985"/>
        <dbReference type="ChEBI" id="CHEBI:30616"/>
        <dbReference type="ChEBI" id="CHEBI:43474"/>
        <dbReference type="ChEBI" id="CHEBI:58359"/>
        <dbReference type="ChEBI" id="CHEBI:78520"/>
        <dbReference type="ChEBI" id="CHEBI:78521"/>
        <dbReference type="ChEBI" id="CHEBI:456216"/>
    </reaction>
</comment>
<protein>
    <recommendedName>
        <fullName evidence="6">Aspartyl/glutamyl-tRNA(Asn/Gln) amidotransferase subunit C</fullName>
        <shortName evidence="6">Asp/Glu-ADT subunit C</shortName>
        <ecNumber evidence="6">6.3.5.-</ecNumber>
    </recommendedName>
</protein>
<comment type="catalytic activity">
    <reaction evidence="4 6">
        <text>L-aspartyl-tRNA(Asn) + L-glutamine + ATP + H2O = L-asparaginyl-tRNA(Asn) + L-glutamate + ADP + phosphate + 2 H(+)</text>
        <dbReference type="Rhea" id="RHEA:14513"/>
        <dbReference type="Rhea" id="RHEA-COMP:9674"/>
        <dbReference type="Rhea" id="RHEA-COMP:9677"/>
        <dbReference type="ChEBI" id="CHEBI:15377"/>
        <dbReference type="ChEBI" id="CHEBI:15378"/>
        <dbReference type="ChEBI" id="CHEBI:29985"/>
        <dbReference type="ChEBI" id="CHEBI:30616"/>
        <dbReference type="ChEBI" id="CHEBI:43474"/>
        <dbReference type="ChEBI" id="CHEBI:58359"/>
        <dbReference type="ChEBI" id="CHEBI:78515"/>
        <dbReference type="ChEBI" id="CHEBI:78516"/>
        <dbReference type="ChEBI" id="CHEBI:456216"/>
    </reaction>
</comment>